<feature type="domain" description="DUF7054" evidence="1">
    <location>
        <begin position="66"/>
        <end position="149"/>
    </location>
</feature>
<reference evidence="2" key="1">
    <citation type="journal article" date="2023" name="Plant J.">
        <title>The genome of the king protea, Protea cynaroides.</title>
        <authorList>
            <person name="Chang J."/>
            <person name="Duong T.A."/>
            <person name="Schoeman C."/>
            <person name="Ma X."/>
            <person name="Roodt D."/>
            <person name="Barker N."/>
            <person name="Li Z."/>
            <person name="Van de Peer Y."/>
            <person name="Mizrachi E."/>
        </authorList>
    </citation>
    <scope>NUCLEOTIDE SEQUENCE</scope>
    <source>
        <tissue evidence="2">Young leaves</tissue>
    </source>
</reference>
<gene>
    <name evidence="2" type="ORF">NE237_004490</name>
</gene>
<dbReference type="Proteomes" id="UP001141806">
    <property type="component" value="Unassembled WGS sequence"/>
</dbReference>
<dbReference type="InterPro" id="IPR040358">
    <property type="entry name" value="At4g22758-like"/>
</dbReference>
<sequence length="195" mass="21538">MPSPSKIGHRRGLEENGRAKKLGNRAASFHGKSHLIGAEIRRPKTDPNLLSAGKLQEIPREMPATLTKLLLNVTLQSSLGAVQVVMSPESMVRDLIMAAVKLYAKEGRRPFLPTTDPAGFDLHYSQFSLESLDREEKLKELGSRNFFLCRKKPNEAAVDASSSSSAVVASSSCSKQAEKVSKFPLPWLRFMDFLL</sequence>
<dbReference type="PANTHER" id="PTHR33270:SF24">
    <property type="entry name" value="EXPRESSED PROTEIN"/>
    <property type="match status" value="1"/>
</dbReference>
<evidence type="ECO:0000259" key="1">
    <source>
        <dbReference type="Pfam" id="PF23156"/>
    </source>
</evidence>
<dbReference type="EMBL" id="JAMYWD010000005">
    <property type="protein sequence ID" value="KAJ4971391.1"/>
    <property type="molecule type" value="Genomic_DNA"/>
</dbReference>
<dbReference type="Pfam" id="PF23156">
    <property type="entry name" value="DUF7054"/>
    <property type="match status" value="1"/>
</dbReference>
<evidence type="ECO:0000313" key="3">
    <source>
        <dbReference type="Proteomes" id="UP001141806"/>
    </source>
</evidence>
<evidence type="ECO:0000313" key="2">
    <source>
        <dbReference type="EMBL" id="KAJ4971391.1"/>
    </source>
</evidence>
<organism evidence="2 3">
    <name type="scientific">Protea cynaroides</name>
    <dbReference type="NCBI Taxonomy" id="273540"/>
    <lineage>
        <taxon>Eukaryota</taxon>
        <taxon>Viridiplantae</taxon>
        <taxon>Streptophyta</taxon>
        <taxon>Embryophyta</taxon>
        <taxon>Tracheophyta</taxon>
        <taxon>Spermatophyta</taxon>
        <taxon>Magnoliopsida</taxon>
        <taxon>Proteales</taxon>
        <taxon>Proteaceae</taxon>
        <taxon>Protea</taxon>
    </lineage>
</organism>
<accession>A0A9Q0KJI7</accession>
<dbReference type="PANTHER" id="PTHR33270">
    <property type="entry name" value="BNAC05G50380D PROTEIN"/>
    <property type="match status" value="1"/>
</dbReference>
<protein>
    <recommendedName>
        <fullName evidence="1">DUF7054 domain-containing protein</fullName>
    </recommendedName>
</protein>
<dbReference type="InterPro" id="IPR055482">
    <property type="entry name" value="DUF7054"/>
</dbReference>
<comment type="caution">
    <text evidence="2">The sequence shown here is derived from an EMBL/GenBank/DDBJ whole genome shotgun (WGS) entry which is preliminary data.</text>
</comment>
<dbReference type="OrthoDB" id="651546at2759"/>
<name>A0A9Q0KJI7_9MAGN</name>
<proteinExistence type="predicted"/>
<keyword evidence="3" id="KW-1185">Reference proteome</keyword>
<dbReference type="AlphaFoldDB" id="A0A9Q0KJI7"/>